<keyword evidence="5" id="KW-1185">Reference proteome</keyword>
<dbReference type="InterPro" id="IPR015590">
    <property type="entry name" value="Aldehyde_DH_dom"/>
</dbReference>
<organism evidence="4 5">
    <name type="scientific">Nocardioides marmoriginsengisoli</name>
    <dbReference type="NCBI Taxonomy" id="661483"/>
    <lineage>
        <taxon>Bacteria</taxon>
        <taxon>Bacillati</taxon>
        <taxon>Actinomycetota</taxon>
        <taxon>Actinomycetes</taxon>
        <taxon>Propionibacteriales</taxon>
        <taxon>Nocardioidaceae</taxon>
        <taxon>Nocardioides</taxon>
    </lineage>
</organism>
<evidence type="ECO:0000259" key="3">
    <source>
        <dbReference type="Pfam" id="PF00171"/>
    </source>
</evidence>
<dbReference type="InterPro" id="IPR016163">
    <property type="entry name" value="Ald_DH_C"/>
</dbReference>
<accession>A0A3N0CMB0</accession>
<comment type="caution">
    <text evidence="4">The sequence shown here is derived from an EMBL/GenBank/DDBJ whole genome shotgun (WGS) entry which is preliminary data.</text>
</comment>
<dbReference type="EMBL" id="RJSE01000004">
    <property type="protein sequence ID" value="RNL64597.1"/>
    <property type="molecule type" value="Genomic_DNA"/>
</dbReference>
<dbReference type="InterPro" id="IPR012394">
    <property type="entry name" value="Aldehyde_DH_NAD(P)"/>
</dbReference>
<dbReference type="AlphaFoldDB" id="A0A3N0CMB0"/>
<dbReference type="GO" id="GO:0006081">
    <property type="term" value="P:aldehyde metabolic process"/>
    <property type="evidence" value="ECO:0007669"/>
    <property type="project" value="InterPro"/>
</dbReference>
<dbReference type="Gene3D" id="3.40.309.10">
    <property type="entry name" value="Aldehyde Dehydrogenase, Chain A, domain 2"/>
    <property type="match status" value="1"/>
</dbReference>
<dbReference type="PANTHER" id="PTHR43570:SF25">
    <property type="entry name" value="ALDEHYDE DEHYDROGENASE FAMILY 3 MEMBER I1, CHLOROPLASTIC"/>
    <property type="match status" value="1"/>
</dbReference>
<evidence type="ECO:0000256" key="2">
    <source>
        <dbReference type="ARBA" id="ARBA00023002"/>
    </source>
</evidence>
<protein>
    <submittedName>
        <fullName evidence="4">Aldehyde dehydrogenase family protein</fullName>
    </submittedName>
</protein>
<feature type="non-terminal residue" evidence="4">
    <location>
        <position position="36"/>
    </location>
</feature>
<evidence type="ECO:0000313" key="4">
    <source>
        <dbReference type="EMBL" id="RNL64597.1"/>
    </source>
</evidence>
<dbReference type="GO" id="GO:0005737">
    <property type="term" value="C:cytoplasm"/>
    <property type="evidence" value="ECO:0007669"/>
    <property type="project" value="TreeGrafter"/>
</dbReference>
<proteinExistence type="inferred from homology"/>
<comment type="similarity">
    <text evidence="1">Belongs to the aldehyde dehydrogenase family.</text>
</comment>
<dbReference type="PANTHER" id="PTHR43570">
    <property type="entry name" value="ALDEHYDE DEHYDROGENASE"/>
    <property type="match status" value="1"/>
</dbReference>
<gene>
    <name evidence="4" type="ORF">EFK50_05810</name>
</gene>
<dbReference type="InterPro" id="IPR016161">
    <property type="entry name" value="Ald_DH/histidinol_DH"/>
</dbReference>
<dbReference type="Pfam" id="PF00171">
    <property type="entry name" value="Aldedh"/>
    <property type="match status" value="1"/>
</dbReference>
<dbReference type="SUPFAM" id="SSF53720">
    <property type="entry name" value="ALDH-like"/>
    <property type="match status" value="1"/>
</dbReference>
<sequence>GPEIGKAVMAAAAPHLTPVILELGGKCPAVIAPDAN</sequence>
<dbReference type="GO" id="GO:0004029">
    <property type="term" value="F:aldehyde dehydrogenase (NAD+) activity"/>
    <property type="evidence" value="ECO:0007669"/>
    <property type="project" value="TreeGrafter"/>
</dbReference>
<dbReference type="Gene3D" id="3.40.605.10">
    <property type="entry name" value="Aldehyde Dehydrogenase, Chain A, domain 1"/>
    <property type="match status" value="1"/>
</dbReference>
<feature type="domain" description="Aldehyde dehydrogenase" evidence="3">
    <location>
        <begin position="3"/>
        <end position="36"/>
    </location>
</feature>
<dbReference type="Proteomes" id="UP000267128">
    <property type="component" value="Unassembled WGS sequence"/>
</dbReference>
<evidence type="ECO:0000313" key="5">
    <source>
        <dbReference type="Proteomes" id="UP000267128"/>
    </source>
</evidence>
<name>A0A3N0CMB0_9ACTN</name>
<feature type="non-terminal residue" evidence="4">
    <location>
        <position position="1"/>
    </location>
</feature>
<reference evidence="4 5" key="1">
    <citation type="submission" date="2018-11" db="EMBL/GenBank/DDBJ databases">
        <authorList>
            <person name="Li F."/>
        </authorList>
    </citation>
    <scope>NUCLEOTIDE SEQUENCE [LARGE SCALE GENOMIC DNA]</scope>
    <source>
        <strain evidence="4 5">Gsoil 097</strain>
    </source>
</reference>
<evidence type="ECO:0000256" key="1">
    <source>
        <dbReference type="ARBA" id="ARBA00009986"/>
    </source>
</evidence>
<dbReference type="InterPro" id="IPR016162">
    <property type="entry name" value="Ald_DH_N"/>
</dbReference>
<keyword evidence="2" id="KW-0560">Oxidoreductase</keyword>